<evidence type="ECO:0000313" key="3">
    <source>
        <dbReference type="Proteomes" id="UP000664417"/>
    </source>
</evidence>
<dbReference type="Proteomes" id="UP000664417">
    <property type="component" value="Unassembled WGS sequence"/>
</dbReference>
<feature type="chain" id="PRO_5035207905" evidence="1">
    <location>
        <begin position="19"/>
        <end position="525"/>
    </location>
</feature>
<dbReference type="AlphaFoldDB" id="A0A8J7QAF9"/>
<feature type="signal peptide" evidence="1">
    <location>
        <begin position="1"/>
        <end position="18"/>
    </location>
</feature>
<proteinExistence type="predicted"/>
<name>A0A8J7QAF9_9BACT</name>
<dbReference type="EMBL" id="JAFREP010000001">
    <property type="protein sequence ID" value="MBO1317171.1"/>
    <property type="molecule type" value="Genomic_DNA"/>
</dbReference>
<evidence type="ECO:0000313" key="2">
    <source>
        <dbReference type="EMBL" id="MBO1317171.1"/>
    </source>
</evidence>
<organism evidence="2 3">
    <name type="scientific">Acanthopleuribacter pedis</name>
    <dbReference type="NCBI Taxonomy" id="442870"/>
    <lineage>
        <taxon>Bacteria</taxon>
        <taxon>Pseudomonadati</taxon>
        <taxon>Acidobacteriota</taxon>
        <taxon>Holophagae</taxon>
        <taxon>Acanthopleuribacterales</taxon>
        <taxon>Acanthopleuribacteraceae</taxon>
        <taxon>Acanthopleuribacter</taxon>
    </lineage>
</organism>
<keyword evidence="3" id="KW-1185">Reference proteome</keyword>
<comment type="caution">
    <text evidence="2">The sequence shown here is derived from an EMBL/GenBank/DDBJ whole genome shotgun (WGS) entry which is preliminary data.</text>
</comment>
<accession>A0A8J7QAF9</accession>
<reference evidence="2" key="1">
    <citation type="submission" date="2021-03" db="EMBL/GenBank/DDBJ databases">
        <authorList>
            <person name="Wang G."/>
        </authorList>
    </citation>
    <scope>NUCLEOTIDE SEQUENCE</scope>
    <source>
        <strain evidence="2">KCTC 12899</strain>
    </source>
</reference>
<keyword evidence="1" id="KW-0732">Signal</keyword>
<sequence length="525" mass="57929">MKYATTLTAFFFLSLMMAQEAISFRYLVPLPVTKHVSTRNWSYRLELLPEEKGAYALTVTQNDVRGERLDRDELTMASGSLFVWDSPVDAVNNRVRSLEITASVPMRGLLWMWNESHGQLNAVTVLAPIANSLVVPYLPDAGALSTSFTLQGRSDAVTDSHIVFDYFNTDRIAGAATVVRQDLPEFGHLTLTPGSNLLLGSIEQGDQAAWGRISASDEGFLISGFQTITDEAVFGNPDFSQTSALEMVPSGRSDGWVTFAAGPLVPDHRALFRDRFVLTNDLPNSVSVAFDLHTLVDVIDEASGETTTTVAIHREQIDLLPFQQLTPVLGEDLFNEYPGAPIRLHFSATQVLEETVAAAPIHVLRFQEGRDLPMAGSHFFSSAGNEMRAWLVLNSPFSSRLDITSLSQILTLPPQEEGDEPIVIHETSQIQVQLFDAERLLFSQNFTLGPGTVNSLFTTKRIADLMAEKFPEETIELVRVHVSVIDGRPITGTLVSEWENDIALVNPRIFTRTLVEPLPEDGAVK</sequence>
<evidence type="ECO:0000256" key="1">
    <source>
        <dbReference type="SAM" id="SignalP"/>
    </source>
</evidence>
<gene>
    <name evidence="2" type="ORF">J3U88_01780</name>
</gene>
<protein>
    <submittedName>
        <fullName evidence="2">Uncharacterized protein</fullName>
    </submittedName>
</protein>
<dbReference type="RefSeq" id="WP_207856404.1">
    <property type="nucleotide sequence ID" value="NZ_JAFREP010000001.1"/>
</dbReference>